<evidence type="ECO:0008006" key="4">
    <source>
        <dbReference type="Google" id="ProtNLM"/>
    </source>
</evidence>
<proteinExistence type="predicted"/>
<keyword evidence="3" id="KW-1185">Reference proteome</keyword>
<feature type="chain" id="PRO_5013322123" description="Secreted protein" evidence="1">
    <location>
        <begin position="29"/>
        <end position="222"/>
    </location>
</feature>
<accession>A0A1Y1IRA8</accession>
<organism evidence="2 3">
    <name type="scientific">Klebsormidium nitens</name>
    <name type="common">Green alga</name>
    <name type="synonym">Ulothrix nitens</name>
    <dbReference type="NCBI Taxonomy" id="105231"/>
    <lineage>
        <taxon>Eukaryota</taxon>
        <taxon>Viridiplantae</taxon>
        <taxon>Streptophyta</taxon>
        <taxon>Klebsormidiophyceae</taxon>
        <taxon>Klebsormidiales</taxon>
        <taxon>Klebsormidiaceae</taxon>
        <taxon>Klebsormidium</taxon>
    </lineage>
</organism>
<evidence type="ECO:0000313" key="2">
    <source>
        <dbReference type="EMBL" id="GAQ91286.1"/>
    </source>
</evidence>
<name>A0A1Y1IRA8_KLENI</name>
<evidence type="ECO:0000313" key="3">
    <source>
        <dbReference type="Proteomes" id="UP000054558"/>
    </source>
</evidence>
<keyword evidence="1" id="KW-0732">Signal</keyword>
<gene>
    <name evidence="2" type="ORF">KFL_007580040</name>
</gene>
<sequence>MKKAPALQTVRTIAILVALASLGAPASAARTLQQVQTTPVSSTQKPASLIFETASPTARPGVGILGGTASQLPTLHACPTETGFLPLATRTEAGATRCAKTYPRAEMWGAVLIPGYNTDDTRTEAFALEMEPNHQLNGAILSSCYQRISGGNRRRRHGRCHVFDVSWTLPVPEYDYKSMWTLEMIVRAETDTKVVKFGTYWSLWQEPYLLYYVEDVSIANKE</sequence>
<dbReference type="AlphaFoldDB" id="A0A1Y1IRA8"/>
<reference evidence="2 3" key="1">
    <citation type="journal article" date="2014" name="Nat. Commun.">
        <title>Klebsormidium flaccidum genome reveals primary factors for plant terrestrial adaptation.</title>
        <authorList>
            <person name="Hori K."/>
            <person name="Maruyama F."/>
            <person name="Fujisawa T."/>
            <person name="Togashi T."/>
            <person name="Yamamoto N."/>
            <person name="Seo M."/>
            <person name="Sato S."/>
            <person name="Yamada T."/>
            <person name="Mori H."/>
            <person name="Tajima N."/>
            <person name="Moriyama T."/>
            <person name="Ikeuchi M."/>
            <person name="Watanabe M."/>
            <person name="Wada H."/>
            <person name="Kobayashi K."/>
            <person name="Saito M."/>
            <person name="Masuda T."/>
            <person name="Sasaki-Sekimoto Y."/>
            <person name="Mashiguchi K."/>
            <person name="Awai K."/>
            <person name="Shimojima M."/>
            <person name="Masuda S."/>
            <person name="Iwai M."/>
            <person name="Nobusawa T."/>
            <person name="Narise T."/>
            <person name="Kondo S."/>
            <person name="Saito H."/>
            <person name="Sato R."/>
            <person name="Murakawa M."/>
            <person name="Ihara Y."/>
            <person name="Oshima-Yamada Y."/>
            <person name="Ohtaka K."/>
            <person name="Satoh M."/>
            <person name="Sonobe K."/>
            <person name="Ishii M."/>
            <person name="Ohtani R."/>
            <person name="Kanamori-Sato M."/>
            <person name="Honoki R."/>
            <person name="Miyazaki D."/>
            <person name="Mochizuki H."/>
            <person name="Umetsu J."/>
            <person name="Higashi K."/>
            <person name="Shibata D."/>
            <person name="Kamiya Y."/>
            <person name="Sato N."/>
            <person name="Nakamura Y."/>
            <person name="Tabata S."/>
            <person name="Ida S."/>
            <person name="Kurokawa K."/>
            <person name="Ohta H."/>
        </authorList>
    </citation>
    <scope>NUCLEOTIDE SEQUENCE [LARGE SCALE GENOMIC DNA]</scope>
    <source>
        <strain evidence="2 3">NIES-2285</strain>
    </source>
</reference>
<dbReference type="Proteomes" id="UP000054558">
    <property type="component" value="Unassembled WGS sequence"/>
</dbReference>
<evidence type="ECO:0000256" key="1">
    <source>
        <dbReference type="SAM" id="SignalP"/>
    </source>
</evidence>
<protein>
    <recommendedName>
        <fullName evidence="4">Secreted protein</fullName>
    </recommendedName>
</protein>
<dbReference type="EMBL" id="DF237707">
    <property type="protein sequence ID" value="GAQ91286.1"/>
    <property type="molecule type" value="Genomic_DNA"/>
</dbReference>
<feature type="signal peptide" evidence="1">
    <location>
        <begin position="1"/>
        <end position="28"/>
    </location>
</feature>